<evidence type="ECO:0000313" key="6">
    <source>
        <dbReference type="Proteomes" id="UP001233999"/>
    </source>
</evidence>
<dbReference type="GO" id="GO:0006589">
    <property type="term" value="P:octopamine biosynthetic process"/>
    <property type="evidence" value="ECO:0007669"/>
    <property type="project" value="TreeGrafter"/>
</dbReference>
<evidence type="ECO:0000259" key="4">
    <source>
        <dbReference type="Pfam" id="PF03712"/>
    </source>
</evidence>
<dbReference type="FunFam" id="2.60.120.230:FF:000001">
    <property type="entry name" value="Monooxygenase, DBH-like 1"/>
    <property type="match status" value="1"/>
</dbReference>
<gene>
    <name evidence="5" type="ORF">L9F63_013190</name>
</gene>
<evidence type="ECO:0000256" key="3">
    <source>
        <dbReference type="ARBA" id="ARBA00023180"/>
    </source>
</evidence>
<organism evidence="5 6">
    <name type="scientific">Diploptera punctata</name>
    <name type="common">Pacific beetle cockroach</name>
    <dbReference type="NCBI Taxonomy" id="6984"/>
    <lineage>
        <taxon>Eukaryota</taxon>
        <taxon>Metazoa</taxon>
        <taxon>Ecdysozoa</taxon>
        <taxon>Arthropoda</taxon>
        <taxon>Hexapoda</taxon>
        <taxon>Insecta</taxon>
        <taxon>Pterygota</taxon>
        <taxon>Neoptera</taxon>
        <taxon>Polyneoptera</taxon>
        <taxon>Dictyoptera</taxon>
        <taxon>Blattodea</taxon>
        <taxon>Blaberoidea</taxon>
        <taxon>Blaberidae</taxon>
        <taxon>Diplopterinae</taxon>
        <taxon>Diploptera</taxon>
    </lineage>
</organism>
<dbReference type="PANTHER" id="PTHR10157">
    <property type="entry name" value="DOPAMINE BETA HYDROXYLASE RELATED"/>
    <property type="match status" value="1"/>
</dbReference>
<dbReference type="AlphaFoldDB" id="A0AAD8AAP1"/>
<proteinExistence type="inferred from homology"/>
<reference evidence="5" key="1">
    <citation type="journal article" date="2023" name="IScience">
        <title>Live-bearing cockroach genome reveals convergent evolutionary mechanisms linked to viviparity in insects and beyond.</title>
        <authorList>
            <person name="Fouks B."/>
            <person name="Harrison M.C."/>
            <person name="Mikhailova A.A."/>
            <person name="Marchal E."/>
            <person name="English S."/>
            <person name="Carruthers M."/>
            <person name="Jennings E.C."/>
            <person name="Chiamaka E.L."/>
            <person name="Frigard R.A."/>
            <person name="Pippel M."/>
            <person name="Attardo G.M."/>
            <person name="Benoit J.B."/>
            <person name="Bornberg-Bauer E."/>
            <person name="Tobe S.S."/>
        </authorList>
    </citation>
    <scope>NUCLEOTIDE SEQUENCE</scope>
    <source>
        <strain evidence="5">Stay&amp;Tobe</strain>
    </source>
</reference>
<dbReference type="PANTHER" id="PTHR10157:SF40">
    <property type="entry name" value="MOXD1 HOMOLOG 2"/>
    <property type="match status" value="1"/>
</dbReference>
<keyword evidence="2" id="KW-1015">Disulfide bond</keyword>
<dbReference type="Pfam" id="PF03712">
    <property type="entry name" value="Cu2_monoox_C"/>
    <property type="match status" value="1"/>
</dbReference>
<comment type="caution">
    <text evidence="5">The sequence shown here is derived from an EMBL/GenBank/DDBJ whole genome shotgun (WGS) entry which is preliminary data.</text>
</comment>
<comment type="similarity">
    <text evidence="1">Belongs to the copper type II ascorbate-dependent monooxygenase family.</text>
</comment>
<name>A0AAD8AAP1_DIPPU</name>
<dbReference type="InterPro" id="IPR036939">
    <property type="entry name" value="Cu2_ascorb_mOase_N_sf"/>
</dbReference>
<dbReference type="GO" id="GO:0005615">
    <property type="term" value="C:extracellular space"/>
    <property type="evidence" value="ECO:0007669"/>
    <property type="project" value="TreeGrafter"/>
</dbReference>
<dbReference type="GO" id="GO:0042420">
    <property type="term" value="P:dopamine catabolic process"/>
    <property type="evidence" value="ECO:0007669"/>
    <property type="project" value="TreeGrafter"/>
</dbReference>
<dbReference type="GO" id="GO:0005507">
    <property type="term" value="F:copper ion binding"/>
    <property type="evidence" value="ECO:0007669"/>
    <property type="project" value="InterPro"/>
</dbReference>
<dbReference type="Proteomes" id="UP001233999">
    <property type="component" value="Unassembled WGS sequence"/>
</dbReference>
<dbReference type="SUPFAM" id="SSF49742">
    <property type="entry name" value="PHM/PNGase F"/>
    <property type="match status" value="2"/>
</dbReference>
<dbReference type="GO" id="GO:0004500">
    <property type="term" value="F:dopamine beta-monooxygenase activity"/>
    <property type="evidence" value="ECO:0007669"/>
    <property type="project" value="InterPro"/>
</dbReference>
<dbReference type="EMBL" id="JASPKZ010002325">
    <property type="protein sequence ID" value="KAJ9595614.1"/>
    <property type="molecule type" value="Genomic_DNA"/>
</dbReference>
<dbReference type="Gene3D" id="2.60.120.230">
    <property type="match status" value="1"/>
</dbReference>
<evidence type="ECO:0000256" key="2">
    <source>
        <dbReference type="ARBA" id="ARBA00023157"/>
    </source>
</evidence>
<evidence type="ECO:0000313" key="5">
    <source>
        <dbReference type="EMBL" id="KAJ9595614.1"/>
    </source>
</evidence>
<protein>
    <recommendedName>
        <fullName evidence="4">Copper type II ascorbate-dependent monooxygenase C-terminal domain-containing protein</fullName>
    </recommendedName>
</protein>
<reference evidence="5" key="2">
    <citation type="submission" date="2023-05" db="EMBL/GenBank/DDBJ databases">
        <authorList>
            <person name="Fouks B."/>
        </authorList>
    </citation>
    <scope>NUCLEOTIDE SEQUENCE</scope>
    <source>
        <strain evidence="5">Stay&amp;Tobe</strain>
        <tissue evidence="5">Testes</tissue>
    </source>
</reference>
<dbReference type="InterPro" id="IPR014784">
    <property type="entry name" value="Cu2_ascorb_mOase-like_C"/>
</dbReference>
<feature type="non-terminal residue" evidence="5">
    <location>
        <position position="1"/>
    </location>
</feature>
<dbReference type="GO" id="GO:0042421">
    <property type="term" value="P:norepinephrine biosynthetic process"/>
    <property type="evidence" value="ECO:0007669"/>
    <property type="project" value="TreeGrafter"/>
</dbReference>
<dbReference type="InterPro" id="IPR000945">
    <property type="entry name" value="DBH-like"/>
</dbReference>
<dbReference type="InterPro" id="IPR024548">
    <property type="entry name" value="Cu2_monoox_C"/>
</dbReference>
<keyword evidence="6" id="KW-1185">Reference proteome</keyword>
<dbReference type="Gene3D" id="2.60.120.310">
    <property type="entry name" value="Copper type II, ascorbate-dependent monooxygenase, N-terminal domain"/>
    <property type="match status" value="1"/>
</dbReference>
<keyword evidence="3" id="KW-0325">Glycoprotein</keyword>
<sequence length="236" mass="26486">GYNFPRDVGYPLNSEAGSRYLMMETHYSIPPLEVDMSDSSGIRVYYTESLRDNDAGVLSVGLDPNWRHIIPPGQPHVVSEGHCISTCTQHAVPPTGINMFAATLLTHLIGRKVRLRQIRNGVELPPIAADSNYDPNYQEFRQLVKPVQVHKGDHLIAECVYNSVGRSTITLGGLTSREEMCLVFGYYYPRMDLSLCHSLPSLPTVLHSLGIQELWPNDSSRIVLQSRLLDTFQKHL</sequence>
<evidence type="ECO:0000256" key="1">
    <source>
        <dbReference type="ARBA" id="ARBA00010676"/>
    </source>
</evidence>
<accession>A0AAD8AAP1</accession>
<feature type="non-terminal residue" evidence="5">
    <location>
        <position position="236"/>
    </location>
</feature>
<dbReference type="GO" id="GO:0030667">
    <property type="term" value="C:secretory granule membrane"/>
    <property type="evidence" value="ECO:0007669"/>
    <property type="project" value="TreeGrafter"/>
</dbReference>
<dbReference type="InterPro" id="IPR008977">
    <property type="entry name" value="PHM/PNGase_F_dom_sf"/>
</dbReference>
<feature type="domain" description="Copper type II ascorbate-dependent monooxygenase C-terminal" evidence="4">
    <location>
        <begin position="54"/>
        <end position="198"/>
    </location>
</feature>